<gene>
    <name evidence="2" type="ordered locus">BC1002_6548</name>
</gene>
<accession>D5WME3</accession>
<evidence type="ECO:0000313" key="3">
    <source>
        <dbReference type="Proteomes" id="UP000002190"/>
    </source>
</evidence>
<dbReference type="GeneID" id="301097616"/>
<dbReference type="Proteomes" id="UP000002190">
    <property type="component" value="Chromosome 3"/>
</dbReference>
<dbReference type="RefSeq" id="WP_013094176.1">
    <property type="nucleotide sequence ID" value="NC_014119.1"/>
</dbReference>
<dbReference type="KEGG" id="bge:BC1002_6548"/>
<dbReference type="EMBL" id="CP002015">
    <property type="protein sequence ID" value="ADG20389.1"/>
    <property type="molecule type" value="Genomic_DNA"/>
</dbReference>
<dbReference type="HOGENOM" id="CLU_2341424_0_0_4"/>
<evidence type="ECO:0000313" key="2">
    <source>
        <dbReference type="EMBL" id="ADG20389.1"/>
    </source>
</evidence>
<evidence type="ECO:0000256" key="1">
    <source>
        <dbReference type="SAM" id="MobiDB-lite"/>
    </source>
</evidence>
<name>D5WME3_PARAM</name>
<dbReference type="AlphaFoldDB" id="D5WME3"/>
<proteinExistence type="predicted"/>
<sequence>MPDIRNTTRAGAVIRGAGLTVVIPPGATRPVSAQVWEAFVRGRAARAQIASGELVVVGSSERPQEPQELQEPQAMDGAGIGSGDPPPAAPARRGRKS</sequence>
<reference evidence="3" key="1">
    <citation type="submission" date="2010-04" db="EMBL/GenBank/DDBJ databases">
        <title>Complete sequence of chromosome 3 of Burkholderia sp. CCGE1002.</title>
        <authorList>
            <consortium name="US DOE Joint Genome Institute"/>
            <person name="Lucas S."/>
            <person name="Copeland A."/>
            <person name="Lapidus A."/>
            <person name="Cheng J.-F."/>
            <person name="Bruce D."/>
            <person name="Goodwin L."/>
            <person name="Pitluck S."/>
            <person name="Chertkov O."/>
            <person name="Detter J.C."/>
            <person name="Han C."/>
            <person name="Tapia R."/>
            <person name="Land M."/>
            <person name="Hauser L."/>
            <person name="Kyrpides N."/>
            <person name="Ovchinnikova G."/>
            <person name="Martinez-Romero E."/>
            <person name="Hernandez M.A.R."/>
            <person name="Tiedje J.M."/>
            <person name="Woyke T."/>
        </authorList>
    </citation>
    <scope>NUCLEOTIDE SEQUENCE [LARGE SCALE GENOMIC DNA]</scope>
    <source>
        <strain evidence="3">CCGE1002</strain>
    </source>
</reference>
<reference evidence="2 3" key="2">
    <citation type="journal article" date="2012" name="J. Bacteriol.">
        <title>Genome Sequences of Burkholderia sp. Strains CCGE1002 and H160, Isolated from Legume Nodules in Mexico and Brazil.</title>
        <authorList>
            <person name="Ormeno-Orrillo E."/>
            <person name="Rogel M.A."/>
            <person name="Chueire L.M."/>
            <person name="Tiedje J.M."/>
            <person name="Martinez-Romero E."/>
            <person name="Hungria M."/>
        </authorList>
    </citation>
    <scope>NUCLEOTIDE SEQUENCE [LARGE SCALE GENOMIC DNA]</scope>
    <source>
        <strain evidence="2 3">CCGE1002</strain>
    </source>
</reference>
<dbReference type="STRING" id="640511.BC1002_6548"/>
<feature type="region of interest" description="Disordered" evidence="1">
    <location>
        <begin position="57"/>
        <end position="97"/>
    </location>
</feature>
<protein>
    <submittedName>
        <fullName evidence="2">Uncharacterized protein</fullName>
    </submittedName>
</protein>
<organism evidence="2 3">
    <name type="scientific">Paraburkholderia atlantica</name>
    <dbReference type="NCBI Taxonomy" id="2654982"/>
    <lineage>
        <taxon>Bacteria</taxon>
        <taxon>Pseudomonadati</taxon>
        <taxon>Pseudomonadota</taxon>
        <taxon>Betaproteobacteria</taxon>
        <taxon>Burkholderiales</taxon>
        <taxon>Burkholderiaceae</taxon>
        <taxon>Paraburkholderia</taxon>
    </lineage>
</organism>